<evidence type="ECO:0000256" key="17">
    <source>
        <dbReference type="ARBA" id="ARBA00048889"/>
    </source>
</evidence>
<keyword evidence="21" id="KW-1185">Reference proteome</keyword>
<dbReference type="SUPFAM" id="SSF144232">
    <property type="entry name" value="HIT/MYND zinc finger-like"/>
    <property type="match status" value="1"/>
</dbReference>
<evidence type="ECO:0000256" key="7">
    <source>
        <dbReference type="ARBA" id="ARBA00022692"/>
    </source>
</evidence>
<reference evidence="20" key="1">
    <citation type="submission" date="2014-09" db="EMBL/GenBank/DDBJ databases">
        <title>Genome sequence of the luminous mushroom Mycena chlorophos for searching fungal bioluminescence genes.</title>
        <authorList>
            <person name="Tanaka Y."/>
            <person name="Kasuga D."/>
            <person name="Oba Y."/>
            <person name="Hase S."/>
            <person name="Sato K."/>
            <person name="Oba Y."/>
            <person name="Sakakibara Y."/>
        </authorList>
    </citation>
    <scope>NUCLEOTIDE SEQUENCE</scope>
</reference>
<keyword evidence="4" id="KW-0150">Chloroplast</keyword>
<keyword evidence="5" id="KW-0934">Plastid</keyword>
<dbReference type="InterPro" id="IPR002893">
    <property type="entry name" value="Znf_MYND"/>
</dbReference>
<proteinExistence type="inferred from homology"/>
<keyword evidence="10" id="KW-0418">Kinase</keyword>
<name>A0ABQ0L9Y7_MYCCL</name>
<dbReference type="InterPro" id="IPR039606">
    <property type="entry name" value="Phytol/farnesol_kinase"/>
</dbReference>
<evidence type="ECO:0000256" key="8">
    <source>
        <dbReference type="ARBA" id="ARBA00022723"/>
    </source>
</evidence>
<evidence type="ECO:0000256" key="18">
    <source>
        <dbReference type="PROSITE-ProRule" id="PRU00134"/>
    </source>
</evidence>
<evidence type="ECO:0000256" key="12">
    <source>
        <dbReference type="ARBA" id="ARBA00022946"/>
    </source>
</evidence>
<keyword evidence="11" id="KW-0862">Zinc</keyword>
<evidence type="ECO:0000256" key="14">
    <source>
        <dbReference type="ARBA" id="ARBA00023136"/>
    </source>
</evidence>
<evidence type="ECO:0000256" key="1">
    <source>
        <dbReference type="ARBA" id="ARBA00004141"/>
    </source>
</evidence>
<evidence type="ECO:0000256" key="5">
    <source>
        <dbReference type="ARBA" id="ARBA00022640"/>
    </source>
</evidence>
<keyword evidence="12" id="KW-0809">Transit peptide</keyword>
<evidence type="ECO:0000256" key="15">
    <source>
        <dbReference type="ARBA" id="ARBA00024015"/>
    </source>
</evidence>
<comment type="subcellular location">
    <subcellularLocation>
        <location evidence="1">Membrane</location>
        <topology evidence="1">Multi-pass membrane protein</topology>
    </subcellularLocation>
    <subcellularLocation>
        <location evidence="2">Plastid</location>
        <location evidence="2">Chloroplast</location>
    </subcellularLocation>
</comment>
<keyword evidence="7" id="KW-0812">Transmembrane</keyword>
<evidence type="ECO:0000313" key="20">
    <source>
        <dbReference type="EMBL" id="GAT47923.1"/>
    </source>
</evidence>
<organism evidence="20 21">
    <name type="scientific">Mycena chlorophos</name>
    <name type="common">Agaric fungus</name>
    <name type="synonym">Agaricus chlorophos</name>
    <dbReference type="NCBI Taxonomy" id="658473"/>
    <lineage>
        <taxon>Eukaryota</taxon>
        <taxon>Fungi</taxon>
        <taxon>Dikarya</taxon>
        <taxon>Basidiomycota</taxon>
        <taxon>Agaricomycotina</taxon>
        <taxon>Agaricomycetes</taxon>
        <taxon>Agaricomycetidae</taxon>
        <taxon>Agaricales</taxon>
        <taxon>Marasmiineae</taxon>
        <taxon>Mycenaceae</taxon>
        <taxon>Mycena</taxon>
    </lineage>
</organism>
<evidence type="ECO:0000256" key="13">
    <source>
        <dbReference type="ARBA" id="ARBA00022989"/>
    </source>
</evidence>
<keyword evidence="8" id="KW-0479">Metal-binding</keyword>
<dbReference type="Gene3D" id="6.10.140.2220">
    <property type="match status" value="1"/>
</dbReference>
<comment type="pathway">
    <text evidence="15">Cofactor biosynthesis; tocopherol biosynthesis.</text>
</comment>
<dbReference type="Pfam" id="PF01753">
    <property type="entry name" value="zf-MYND"/>
    <property type="match status" value="1"/>
</dbReference>
<comment type="similarity">
    <text evidence="3">Belongs to the polyprenol kinase family.</text>
</comment>
<evidence type="ECO:0000256" key="6">
    <source>
        <dbReference type="ARBA" id="ARBA00022679"/>
    </source>
</evidence>
<keyword evidence="14" id="KW-0472">Membrane</keyword>
<evidence type="ECO:0000259" key="19">
    <source>
        <dbReference type="PROSITE" id="PS50865"/>
    </source>
</evidence>
<sequence length="486" mass="53832">MQPLHRADDARWVIMIYFTKNQFSASKMAIIRSAAGGTDEALAELGMRDFTLGLELLKSSQHVEKVIGSTFFGRLLLFFTHCEPRRDSIAIMDPHTFFASLCARRFIPILSEYLLLYSLGQQPAEIAERLVPGVHCAMLIAGLIFMTPAGTLLIPEAIEQGLLEALLRMHSDKTEPEIKIKPILDDALPRALIHATVVQSIGKVLPRLRLVTQTASFRKSAIYGEWLMWEKVVEERNGLLKKYVAGGYPAKRMCDNTTCSKVGLEAEFKRCSGCSWTVYCCAACQKTDWSSGGHKQGCALLKSLLSHQTKLGLTSLEHDFLRVLLDFESERQAAEIASQAAQVLSGSALLAQPITMYDYSEGLSPVRILSVPDTVLYFGDGPAGATTAKIAGSDAAWREIVRLARRSDGKAAISVLVFKAGGDQRFVIVPRKVERGIPKMVKMMKTAERAHAQDLPRAEVLKLVQQVVQDHDEERGECEQFHQISL</sequence>
<accession>A0ABQ0L9Y7</accession>
<dbReference type="EC" id="2.7.1.182" evidence="16"/>
<dbReference type="PANTHER" id="PTHR32523:SF8">
    <property type="entry name" value="DOLICHOL KINASE"/>
    <property type="match status" value="1"/>
</dbReference>
<gene>
    <name evidence="20" type="ORF">MCHLO_05364</name>
</gene>
<dbReference type="PROSITE" id="PS50865">
    <property type="entry name" value="ZF_MYND_2"/>
    <property type="match status" value="1"/>
</dbReference>
<keyword evidence="6" id="KW-0808">Transferase</keyword>
<dbReference type="EMBL" id="DF844081">
    <property type="protein sequence ID" value="GAT47923.1"/>
    <property type="molecule type" value="Genomic_DNA"/>
</dbReference>
<comment type="catalytic activity">
    <reaction evidence="17">
        <text>phytol + CTP = phytyl phosphate + CDP + H(+)</text>
        <dbReference type="Rhea" id="RHEA:38055"/>
        <dbReference type="ChEBI" id="CHEBI:15378"/>
        <dbReference type="ChEBI" id="CHEBI:17327"/>
        <dbReference type="ChEBI" id="CHEBI:37563"/>
        <dbReference type="ChEBI" id="CHEBI:58069"/>
        <dbReference type="ChEBI" id="CHEBI:75483"/>
        <dbReference type="EC" id="2.7.1.182"/>
    </reaction>
</comment>
<evidence type="ECO:0000256" key="4">
    <source>
        <dbReference type="ARBA" id="ARBA00022528"/>
    </source>
</evidence>
<evidence type="ECO:0000256" key="2">
    <source>
        <dbReference type="ARBA" id="ARBA00004229"/>
    </source>
</evidence>
<keyword evidence="9 18" id="KW-0863">Zinc-finger</keyword>
<dbReference type="PANTHER" id="PTHR32523">
    <property type="entry name" value="PHYTOL KINASE 1, CHLOROPLASTIC"/>
    <property type="match status" value="1"/>
</dbReference>
<keyword evidence="13" id="KW-1133">Transmembrane helix</keyword>
<evidence type="ECO:0000313" key="21">
    <source>
        <dbReference type="Proteomes" id="UP000815677"/>
    </source>
</evidence>
<evidence type="ECO:0000256" key="3">
    <source>
        <dbReference type="ARBA" id="ARBA00010794"/>
    </source>
</evidence>
<evidence type="ECO:0000256" key="9">
    <source>
        <dbReference type="ARBA" id="ARBA00022771"/>
    </source>
</evidence>
<evidence type="ECO:0000256" key="16">
    <source>
        <dbReference type="ARBA" id="ARBA00039024"/>
    </source>
</evidence>
<feature type="domain" description="MYND-type" evidence="19">
    <location>
        <begin position="259"/>
        <end position="298"/>
    </location>
</feature>
<dbReference type="Proteomes" id="UP000815677">
    <property type="component" value="Unassembled WGS sequence"/>
</dbReference>
<evidence type="ECO:0000256" key="11">
    <source>
        <dbReference type="ARBA" id="ARBA00022833"/>
    </source>
</evidence>
<evidence type="ECO:0000256" key="10">
    <source>
        <dbReference type="ARBA" id="ARBA00022777"/>
    </source>
</evidence>
<protein>
    <recommendedName>
        <fullName evidence="16">phytol kinase</fullName>
        <ecNumber evidence="16">2.7.1.182</ecNumber>
    </recommendedName>
</protein>